<evidence type="ECO:0000256" key="8">
    <source>
        <dbReference type="ARBA" id="ARBA00022833"/>
    </source>
</evidence>
<evidence type="ECO:0000256" key="12">
    <source>
        <dbReference type="ARBA" id="ARBA00023163"/>
    </source>
</evidence>
<evidence type="ECO:0000256" key="5">
    <source>
        <dbReference type="ARBA" id="ARBA00022632"/>
    </source>
</evidence>
<dbReference type="Proteomes" id="UP000217300">
    <property type="component" value="Segment"/>
</dbReference>
<evidence type="ECO:0000256" key="2">
    <source>
        <dbReference type="ARBA" id="ARBA00022518"/>
    </source>
</evidence>
<dbReference type="Pfam" id="PF00518">
    <property type="entry name" value="E6"/>
    <property type="match status" value="1"/>
</dbReference>
<evidence type="ECO:0000256" key="13">
    <source>
        <dbReference type="ARBA" id="ARBA00023200"/>
    </source>
</evidence>
<evidence type="ECO:0000256" key="9">
    <source>
        <dbReference type="ARBA" id="ARBA00023015"/>
    </source>
</evidence>
<feature type="zinc finger region" evidence="16">
    <location>
        <begin position="25"/>
        <end position="61"/>
    </location>
</feature>
<dbReference type="GO" id="GO:0052170">
    <property type="term" value="P:symbiont-mediated suppression of host innate immune response"/>
    <property type="evidence" value="ECO:0007669"/>
    <property type="project" value="UniProtKB-KW"/>
</dbReference>
<dbReference type="HAMAP" id="MF_04006">
    <property type="entry name" value="HPV_E6"/>
    <property type="match status" value="1"/>
</dbReference>
<comment type="subcellular location">
    <subcellularLocation>
        <location evidence="16 17">Host cytoplasm</location>
    </subcellularLocation>
    <subcellularLocation>
        <location evidence="16 17">Host nucleus</location>
    </subcellularLocation>
</comment>
<comment type="function">
    <text evidence="16">Plays a major role in the induction and maintenance of cellular transformation. E6 associates with host UBE3A/E6-AP ubiquitin-protein ligase and modulates its activity. Protects host keratinocytes from apoptosis by mediating the degradation of host BAK1. May also inhibit host immune response.</text>
</comment>
<feature type="zinc finger region" evidence="16">
    <location>
        <begin position="98"/>
        <end position="134"/>
    </location>
</feature>
<dbReference type="GO" id="GO:0006351">
    <property type="term" value="P:DNA-templated transcription"/>
    <property type="evidence" value="ECO:0007669"/>
    <property type="project" value="UniProtKB-UniRule"/>
</dbReference>
<dbReference type="EMBL" id="KY853656">
    <property type="protein sequence ID" value="AST11849.1"/>
    <property type="molecule type" value="Genomic_DNA"/>
</dbReference>
<keyword evidence="9 16" id="KW-0805">Transcription regulation</keyword>
<reference evidence="18" key="1">
    <citation type="journal article" date="2017" name="Vet. Microbiol.">
        <title>Genomic characterisation of Felis catus papillomavirus type 5 with proposed classification within a new papillomavirus genus.</title>
        <authorList>
            <person name="Munday J.S."/>
            <person name="Dittmer K.E."/>
            <person name="Thomson N.A."/>
            <person name="Hills S.F."/>
            <person name="Laurie R.E."/>
        </authorList>
    </citation>
    <scope>NUCLEOTIDE SEQUENCE [LARGE SCALE GENOMIC DNA]</scope>
</reference>
<comment type="caution">
    <text evidence="16">Lacks conserved residue(s) required for the propagation of feature annotation.</text>
</comment>
<dbReference type="OrthoDB" id="27353at10239"/>
<dbReference type="GO" id="GO:0030430">
    <property type="term" value="C:host cell cytoplasm"/>
    <property type="evidence" value="ECO:0007669"/>
    <property type="project" value="UniProtKB-SubCell"/>
</dbReference>
<dbReference type="Gene3D" id="3.30.240.40">
    <property type="entry name" value="E6 early regulatory protein"/>
    <property type="match status" value="2"/>
</dbReference>
<dbReference type="GO" id="GO:0003677">
    <property type="term" value="F:DNA binding"/>
    <property type="evidence" value="ECO:0007669"/>
    <property type="project" value="UniProtKB-UniRule"/>
</dbReference>
<dbReference type="GO" id="GO:0006355">
    <property type="term" value="P:regulation of DNA-templated transcription"/>
    <property type="evidence" value="ECO:0007669"/>
    <property type="project" value="UniProtKB-UniRule"/>
</dbReference>
<name>A0A223FRD6_9PAPI</name>
<sequence length="140" mass="15472">MAKAASIAGISGRLGVKPENILVLCCFCRQPLSTRDKAVFDFKKLGCFVREGKILGACEGCCLRLSTADCLFNSTCTLELDGALAVTGKTIQSLTVRCVRCMGKLTYTEKVECALRLEPLHLVRHCWRGHCRLCTLKNDW</sequence>
<gene>
    <name evidence="16" type="primary">E6</name>
</gene>
<accession>A0A223FRD6</accession>
<evidence type="ECO:0000256" key="14">
    <source>
        <dbReference type="ARBA" id="ARBA00023280"/>
    </source>
</evidence>
<keyword evidence="2 16" id="KW-0244">Early protein</keyword>
<evidence type="ECO:0000256" key="4">
    <source>
        <dbReference type="ARBA" id="ARBA00022581"/>
    </source>
</evidence>
<evidence type="ECO:0000256" key="7">
    <source>
        <dbReference type="ARBA" id="ARBA00022771"/>
    </source>
</evidence>
<dbReference type="GO" id="GO:0052150">
    <property type="term" value="P:symbiont-mediated perturbation of host apoptosis"/>
    <property type="evidence" value="ECO:0007669"/>
    <property type="project" value="UniProtKB-KW"/>
</dbReference>
<keyword evidence="3 16" id="KW-1048">Host nucleus</keyword>
<keyword evidence="8 16" id="KW-0862">Zinc</keyword>
<dbReference type="InterPro" id="IPR001334">
    <property type="entry name" value="E6"/>
</dbReference>
<dbReference type="InterPro" id="IPR038575">
    <property type="entry name" value="E6_sf"/>
</dbReference>
<protein>
    <recommendedName>
        <fullName evidence="16 17">Protein E6</fullName>
    </recommendedName>
</protein>
<keyword evidence="5 16" id="KW-1090">Inhibition of host innate immune response by virus</keyword>
<keyword evidence="15 16" id="KW-1119">Modulation of host cell apoptosis by virus</keyword>
<evidence type="ECO:0000256" key="16">
    <source>
        <dbReference type="HAMAP-Rule" id="MF_04006"/>
    </source>
</evidence>
<keyword evidence="11 16" id="KW-0010">Activator</keyword>
<evidence type="ECO:0000256" key="10">
    <source>
        <dbReference type="ARBA" id="ARBA00023125"/>
    </source>
</evidence>
<organism evidence="18">
    <name type="scientific">Felis catus papillomavirus type 5</name>
    <dbReference type="NCBI Taxonomy" id="2025339"/>
    <lineage>
        <taxon>Viruses</taxon>
        <taxon>Monodnaviria</taxon>
        <taxon>Shotokuvirae</taxon>
        <taxon>Cossaviricota</taxon>
        <taxon>Papovaviricetes</taxon>
        <taxon>Zurhausenvirales</taxon>
        <taxon>Papillomaviridae</taxon>
    </lineage>
</organism>
<keyword evidence="4 16" id="KW-0945">Host-virus interaction</keyword>
<dbReference type="GO" id="GO:0039648">
    <property type="term" value="P:symbiont-mediated perturbation of host ubiquitin-like protein modification"/>
    <property type="evidence" value="ECO:0007669"/>
    <property type="project" value="UniProtKB-UniRule"/>
</dbReference>
<dbReference type="SUPFAM" id="SSF161229">
    <property type="entry name" value="E6 C-terminal domain-like"/>
    <property type="match status" value="2"/>
</dbReference>
<comment type="subunit">
    <text evidence="16">Forms homodimers. Interacts with ubiquitin-protein ligase UBE3A/E6-AP; this interaction stimulates UBE3A ubiquitin activity. Interacts with host BAK1.</text>
</comment>
<dbReference type="GO" id="GO:0039502">
    <property type="term" value="P:symbiont-mediated suppression of host type I interferon-mediated signaling pathway"/>
    <property type="evidence" value="ECO:0007669"/>
    <property type="project" value="UniProtKB-UniRule"/>
</dbReference>
<evidence type="ECO:0000256" key="3">
    <source>
        <dbReference type="ARBA" id="ARBA00022562"/>
    </source>
</evidence>
<comment type="similarity">
    <text evidence="1 16 17">Belongs to the papillomaviridae E6 protein family.</text>
</comment>
<evidence type="ECO:0000256" key="1">
    <source>
        <dbReference type="ARBA" id="ARBA00006346"/>
    </source>
</evidence>
<keyword evidence="13 16" id="KW-1035">Host cytoplasm</keyword>
<proteinExistence type="inferred from homology"/>
<dbReference type="GO" id="GO:0042025">
    <property type="term" value="C:host cell nucleus"/>
    <property type="evidence" value="ECO:0007669"/>
    <property type="project" value="UniProtKB-SubCell"/>
</dbReference>
<evidence type="ECO:0000256" key="15">
    <source>
        <dbReference type="ARBA" id="ARBA00023323"/>
    </source>
</evidence>
<keyword evidence="14 16" id="KW-0899">Viral immunoevasion</keyword>
<keyword evidence="7 16" id="KW-0863">Zinc-finger</keyword>
<evidence type="ECO:0000256" key="17">
    <source>
        <dbReference type="RuleBase" id="RU363123"/>
    </source>
</evidence>
<keyword evidence="6 16" id="KW-0479">Metal-binding</keyword>
<keyword evidence="12 16" id="KW-0804">Transcription</keyword>
<dbReference type="GO" id="GO:0008270">
    <property type="term" value="F:zinc ion binding"/>
    <property type="evidence" value="ECO:0007669"/>
    <property type="project" value="UniProtKB-KW"/>
</dbReference>
<keyword evidence="10 16" id="KW-0238">DNA-binding</keyword>
<evidence type="ECO:0000313" key="18">
    <source>
        <dbReference type="EMBL" id="AST11849.1"/>
    </source>
</evidence>
<evidence type="ECO:0000256" key="6">
    <source>
        <dbReference type="ARBA" id="ARBA00022723"/>
    </source>
</evidence>
<evidence type="ECO:0000256" key="11">
    <source>
        <dbReference type="ARBA" id="ARBA00023159"/>
    </source>
</evidence>